<dbReference type="AlphaFoldDB" id="A0A1M5XAC1"/>
<dbReference type="Proteomes" id="UP000184139">
    <property type="component" value="Unassembled WGS sequence"/>
</dbReference>
<organism evidence="7 8">
    <name type="scientific">Desulfofustis glycolicus DSM 9705</name>
    <dbReference type="NCBI Taxonomy" id="1121409"/>
    <lineage>
        <taxon>Bacteria</taxon>
        <taxon>Pseudomonadati</taxon>
        <taxon>Thermodesulfobacteriota</taxon>
        <taxon>Desulfobulbia</taxon>
        <taxon>Desulfobulbales</taxon>
        <taxon>Desulfocapsaceae</taxon>
        <taxon>Desulfofustis</taxon>
    </lineage>
</organism>
<keyword evidence="2 5" id="KW-0285">Flavoprotein</keyword>
<dbReference type="InterPro" id="IPR027477">
    <property type="entry name" value="Succ_DH/fumarate_Rdtase_cat_sf"/>
</dbReference>
<proteinExistence type="inferred from homology"/>
<dbReference type="InterPro" id="IPR003953">
    <property type="entry name" value="FAD-dep_OxRdtase_2_FAD-bd"/>
</dbReference>
<name>A0A1M5XAC1_9BACT</name>
<evidence type="ECO:0000313" key="7">
    <source>
        <dbReference type="EMBL" id="SHH96669.1"/>
    </source>
</evidence>
<dbReference type="PANTHER" id="PTHR43400:SF7">
    <property type="entry name" value="FAD-DEPENDENT OXIDOREDUCTASE 2 FAD BINDING DOMAIN-CONTAINING PROTEIN"/>
    <property type="match status" value="1"/>
</dbReference>
<dbReference type="STRING" id="1121409.SAMN02745124_02917"/>
<dbReference type="GO" id="GO:0016491">
    <property type="term" value="F:oxidoreductase activity"/>
    <property type="evidence" value="ECO:0007669"/>
    <property type="project" value="UniProtKB-KW"/>
</dbReference>
<dbReference type="PANTHER" id="PTHR43400">
    <property type="entry name" value="FUMARATE REDUCTASE"/>
    <property type="match status" value="1"/>
</dbReference>
<dbReference type="SUPFAM" id="SSF56425">
    <property type="entry name" value="Succinate dehydrogenase/fumarate reductase flavoprotein, catalytic domain"/>
    <property type="match status" value="1"/>
</dbReference>
<dbReference type="InterPro" id="IPR010960">
    <property type="entry name" value="Flavocytochrome_c"/>
</dbReference>
<keyword evidence="3 5" id="KW-0274">FAD</keyword>
<dbReference type="GO" id="GO:0010181">
    <property type="term" value="F:FMN binding"/>
    <property type="evidence" value="ECO:0007669"/>
    <property type="project" value="InterPro"/>
</dbReference>
<dbReference type="RefSeq" id="WP_073377257.1">
    <property type="nucleotide sequence ID" value="NZ_FQXS01000018.1"/>
</dbReference>
<reference evidence="7 8" key="1">
    <citation type="submission" date="2016-11" db="EMBL/GenBank/DDBJ databases">
        <authorList>
            <person name="Jaros S."/>
            <person name="Januszkiewicz K."/>
            <person name="Wedrychowicz H."/>
        </authorList>
    </citation>
    <scope>NUCLEOTIDE SEQUENCE [LARGE SCALE GENOMIC DNA]</scope>
    <source>
        <strain evidence="7 8">DSM 9705</strain>
    </source>
</reference>
<keyword evidence="4 5" id="KW-0560">Oxidoreductase</keyword>
<dbReference type="PRINTS" id="PR00368">
    <property type="entry name" value="FADPNR"/>
</dbReference>
<dbReference type="InterPro" id="IPR050315">
    <property type="entry name" value="FAD-oxidoreductase_2"/>
</dbReference>
<dbReference type="Gene3D" id="3.90.700.10">
    <property type="entry name" value="Succinate dehydrogenase/fumarate reductase flavoprotein, catalytic domain"/>
    <property type="match status" value="1"/>
</dbReference>
<evidence type="ECO:0000256" key="5">
    <source>
        <dbReference type="RuleBase" id="RU366062"/>
    </source>
</evidence>
<evidence type="ECO:0000256" key="2">
    <source>
        <dbReference type="ARBA" id="ARBA00022630"/>
    </source>
</evidence>
<evidence type="ECO:0000313" key="8">
    <source>
        <dbReference type="Proteomes" id="UP000184139"/>
    </source>
</evidence>
<dbReference type="OrthoDB" id="9806724at2"/>
<dbReference type="Pfam" id="PF00890">
    <property type="entry name" value="FAD_binding_2"/>
    <property type="match status" value="1"/>
</dbReference>
<evidence type="ECO:0000256" key="3">
    <source>
        <dbReference type="ARBA" id="ARBA00022827"/>
    </source>
</evidence>
<feature type="domain" description="FAD-dependent oxidoreductase 2 FAD-binding" evidence="6">
    <location>
        <begin position="7"/>
        <end position="444"/>
    </location>
</feature>
<keyword evidence="8" id="KW-1185">Reference proteome</keyword>
<gene>
    <name evidence="7" type="ORF">SAMN02745124_02917</name>
</gene>
<dbReference type="Gene3D" id="3.50.50.60">
    <property type="entry name" value="FAD/NAD(P)-binding domain"/>
    <property type="match status" value="1"/>
</dbReference>
<comment type="similarity">
    <text evidence="5">Belongs to the FAD-dependent oxidoreductase 2 family. FRD/SDH subfamily.</text>
</comment>
<evidence type="ECO:0000259" key="6">
    <source>
        <dbReference type="Pfam" id="PF00890"/>
    </source>
</evidence>
<sequence>MWDLEYDVVVVGSGFAGLATALEAHEGGATVIVLEKMHAPGGNSSISGGLVAAAASPLQEELGIVDSPELLAKDMFKAGQDMNHHDLVKIVAEQSTDALRWTIEKLGVEYKPCLNILGGHSVARTYNTANASGSGIIRPMLQACRKNNIQIRMKAMLSEIVRKPNGRVEGVVIKDGYLFPSGKSGTPLRIRARRGVVLATGGYSRDIAFRTIQNPILNEKIESTNQPGATAEGLVAALKIGATPIQLAHIQLGPWASSDEAGFGVGSMFSMLAGFPYGILVDARTGKRFVNELSDRRLRVDAMLKKKRFSIAITDSSGVRFASTLNKCLKRGVVRQYETIEQLAIENNIKLDNLLVTIERYNRSVSLGHDMDFGKPLQKDLQAIETPPFYAIRLTPKVHHCMGGVQIDREGRVLDIETHEPIPGLFAAGEVTGGIHGASRLGSVAITDCLVFGRIAGRNAANEPF</sequence>
<dbReference type="EMBL" id="FQXS01000018">
    <property type="protein sequence ID" value="SHH96669.1"/>
    <property type="molecule type" value="Genomic_DNA"/>
</dbReference>
<dbReference type="InterPro" id="IPR036188">
    <property type="entry name" value="FAD/NAD-bd_sf"/>
</dbReference>
<dbReference type="NCBIfam" id="TIGR01813">
    <property type="entry name" value="flavo_cyto_c"/>
    <property type="match status" value="1"/>
</dbReference>
<dbReference type="SUPFAM" id="SSF51905">
    <property type="entry name" value="FAD/NAD(P)-binding domain"/>
    <property type="match status" value="1"/>
</dbReference>
<evidence type="ECO:0000256" key="1">
    <source>
        <dbReference type="ARBA" id="ARBA00001974"/>
    </source>
</evidence>
<comment type="cofactor">
    <cofactor evidence="1">
        <name>FAD</name>
        <dbReference type="ChEBI" id="CHEBI:57692"/>
    </cofactor>
</comment>
<protein>
    <submittedName>
        <fullName evidence="7">Flavocytochrome c</fullName>
    </submittedName>
</protein>
<accession>A0A1M5XAC1</accession>
<evidence type="ECO:0000256" key="4">
    <source>
        <dbReference type="ARBA" id="ARBA00023002"/>
    </source>
</evidence>